<dbReference type="SUPFAM" id="SSF51905">
    <property type="entry name" value="FAD/NAD(P)-binding domain"/>
    <property type="match status" value="1"/>
</dbReference>
<evidence type="ECO:0000256" key="5">
    <source>
        <dbReference type="ARBA" id="ARBA00023002"/>
    </source>
</evidence>
<dbReference type="RefSeq" id="WP_069441408.1">
    <property type="nucleotide sequence ID" value="NZ_LPWF01000023.1"/>
</dbReference>
<evidence type="ECO:0000256" key="3">
    <source>
        <dbReference type="ARBA" id="ARBA00022630"/>
    </source>
</evidence>
<protein>
    <recommendedName>
        <fullName evidence="10">GMC family oxidoreductase</fullName>
    </recommendedName>
</protein>
<organism evidence="8 9">
    <name type="scientific">Methyloceanibacter superfactus</name>
    <dbReference type="NCBI Taxonomy" id="1774969"/>
    <lineage>
        <taxon>Bacteria</taxon>
        <taxon>Pseudomonadati</taxon>
        <taxon>Pseudomonadota</taxon>
        <taxon>Alphaproteobacteria</taxon>
        <taxon>Hyphomicrobiales</taxon>
        <taxon>Hyphomicrobiaceae</taxon>
        <taxon>Methyloceanibacter</taxon>
    </lineage>
</organism>
<accession>A0A1E3VXC3</accession>
<dbReference type="Pfam" id="PF05199">
    <property type="entry name" value="GMC_oxred_C"/>
    <property type="match status" value="1"/>
</dbReference>
<dbReference type="Gene3D" id="3.50.50.60">
    <property type="entry name" value="FAD/NAD(P)-binding domain"/>
    <property type="match status" value="2"/>
</dbReference>
<keyword evidence="9" id="KW-1185">Reference proteome</keyword>
<dbReference type="OrthoDB" id="9798604at2"/>
<dbReference type="InterPro" id="IPR051473">
    <property type="entry name" value="P2Ox-like"/>
</dbReference>
<feature type="domain" description="Glucose-methanol-choline oxidoreductase N-terminal" evidence="6">
    <location>
        <begin position="111"/>
        <end position="277"/>
    </location>
</feature>
<dbReference type="EMBL" id="LPWF01000023">
    <property type="protein sequence ID" value="ODR98187.1"/>
    <property type="molecule type" value="Genomic_DNA"/>
</dbReference>
<evidence type="ECO:0000259" key="6">
    <source>
        <dbReference type="Pfam" id="PF00732"/>
    </source>
</evidence>
<sequence>MTAQHDVIIIGSGAGGASAAYKLANAGKRVLLIEKGPFLPRNASTLEVRQVFVDGVFKNHVVWLDSKGRDFVPGEFYNVGGKTKWYGAALFRFRPVEFEAEPDYGLLGWPFGYDELKPYYDEATDLLAITSFENEPQLQALLDKITTADPEWKLHPLPLGLSKDIVNHPEEAKHFDGFASPAGLKSDSERNLIDHIRDKPNFTLIAGDPVSELIAAPGDPRTIIGVKCADGSTYEADTVVLAAGAMTSPRILQDHLHGSGINLPCGDLVGANFKMHINSAVLGFSPFTDHDVLRKTAVLYNDKFPHSSMQCLGWIDAEILATQAPKEMPGFLDKFLGKRAIGFWATTEDASSPENRIISGAPGGKPIMDYSLDRIKTATKEHDALIDNWIENLLRAGLVGFDKYMGMAGTAHALGSMVTGDDPKTSVVDPHGKVHGMENLYVGDGSPLPRASRVNPSLTIYAWGLRLGDHLARMSA</sequence>
<evidence type="ECO:0000256" key="4">
    <source>
        <dbReference type="ARBA" id="ARBA00022827"/>
    </source>
</evidence>
<evidence type="ECO:0000313" key="8">
    <source>
        <dbReference type="EMBL" id="ODR98187.1"/>
    </source>
</evidence>
<dbReference type="PANTHER" id="PTHR42784:SF1">
    <property type="entry name" value="PYRANOSE 2-OXIDASE"/>
    <property type="match status" value="1"/>
</dbReference>
<dbReference type="Proteomes" id="UP000094472">
    <property type="component" value="Unassembled WGS sequence"/>
</dbReference>
<evidence type="ECO:0008006" key="10">
    <source>
        <dbReference type="Google" id="ProtNLM"/>
    </source>
</evidence>
<evidence type="ECO:0000313" key="9">
    <source>
        <dbReference type="Proteomes" id="UP000094472"/>
    </source>
</evidence>
<name>A0A1E3VXC3_9HYPH</name>
<dbReference type="GO" id="GO:0016614">
    <property type="term" value="F:oxidoreductase activity, acting on CH-OH group of donors"/>
    <property type="evidence" value="ECO:0007669"/>
    <property type="project" value="InterPro"/>
</dbReference>
<dbReference type="GO" id="GO:0050660">
    <property type="term" value="F:flavin adenine dinucleotide binding"/>
    <property type="evidence" value="ECO:0007669"/>
    <property type="project" value="InterPro"/>
</dbReference>
<dbReference type="STRING" id="1774969.AUC69_09700"/>
<dbReference type="AlphaFoldDB" id="A0A1E3VXC3"/>
<dbReference type="Pfam" id="PF00732">
    <property type="entry name" value="GMC_oxred_N"/>
    <property type="match status" value="1"/>
</dbReference>
<keyword evidence="5" id="KW-0560">Oxidoreductase</keyword>
<dbReference type="Pfam" id="PF13450">
    <property type="entry name" value="NAD_binding_8"/>
    <property type="match status" value="1"/>
</dbReference>
<dbReference type="PRINTS" id="PR00411">
    <property type="entry name" value="PNDRDTASEI"/>
</dbReference>
<evidence type="ECO:0000256" key="2">
    <source>
        <dbReference type="ARBA" id="ARBA00010790"/>
    </source>
</evidence>
<dbReference type="InterPro" id="IPR000172">
    <property type="entry name" value="GMC_OxRdtase_N"/>
</dbReference>
<evidence type="ECO:0000259" key="7">
    <source>
        <dbReference type="Pfam" id="PF05199"/>
    </source>
</evidence>
<reference evidence="8 9" key="1">
    <citation type="journal article" date="2016" name="Environ. Microbiol.">
        <title>New Methyloceanibacter diversity from North Sea sediments includes methanotroph containing solely the soluble methane monooxygenase.</title>
        <authorList>
            <person name="Vekeman B."/>
            <person name="Kerckhof F.M."/>
            <person name="Cremers G."/>
            <person name="de Vos P."/>
            <person name="Vandamme P."/>
            <person name="Boon N."/>
            <person name="Op den Camp H.J."/>
            <person name="Heylen K."/>
        </authorList>
    </citation>
    <scope>NUCLEOTIDE SEQUENCE [LARGE SCALE GENOMIC DNA]</scope>
    <source>
        <strain evidence="8 9">R-67175</strain>
    </source>
</reference>
<feature type="domain" description="Glucose-methanol-choline oxidoreductase C-terminal" evidence="7">
    <location>
        <begin position="408"/>
        <end position="464"/>
    </location>
</feature>
<dbReference type="InterPro" id="IPR007867">
    <property type="entry name" value="GMC_OxRtase_C"/>
</dbReference>
<keyword evidence="4" id="KW-0274">FAD</keyword>
<dbReference type="InterPro" id="IPR036188">
    <property type="entry name" value="FAD/NAD-bd_sf"/>
</dbReference>
<comment type="similarity">
    <text evidence="2">Belongs to the GMC oxidoreductase family.</text>
</comment>
<comment type="caution">
    <text evidence="8">The sequence shown here is derived from an EMBL/GenBank/DDBJ whole genome shotgun (WGS) entry which is preliminary data.</text>
</comment>
<comment type="cofactor">
    <cofactor evidence="1">
        <name>FAD</name>
        <dbReference type="ChEBI" id="CHEBI:57692"/>
    </cofactor>
</comment>
<evidence type="ECO:0000256" key="1">
    <source>
        <dbReference type="ARBA" id="ARBA00001974"/>
    </source>
</evidence>
<proteinExistence type="inferred from homology"/>
<keyword evidence="3" id="KW-0285">Flavoprotein</keyword>
<gene>
    <name evidence="8" type="ORF">AUC69_09700</name>
</gene>
<dbReference type="PANTHER" id="PTHR42784">
    <property type="entry name" value="PYRANOSE 2-OXIDASE"/>
    <property type="match status" value="1"/>
</dbReference>